<protein>
    <recommendedName>
        <fullName evidence="4">Carbohydrate-binding-like protein</fullName>
    </recommendedName>
</protein>
<dbReference type="PANTHER" id="PTHR36578:SF1">
    <property type="entry name" value="APPLE DOMAIN-CONTAINING PROTEIN"/>
    <property type="match status" value="1"/>
</dbReference>
<dbReference type="PANTHER" id="PTHR36578">
    <property type="entry name" value="CHROMOSOME 15, WHOLE GENOME SHOTGUN SEQUENCE"/>
    <property type="match status" value="1"/>
</dbReference>
<dbReference type="Proteomes" id="UP001562354">
    <property type="component" value="Unassembled WGS sequence"/>
</dbReference>
<dbReference type="GeneID" id="95976088"/>
<dbReference type="EMBL" id="JBFMKM010000012">
    <property type="protein sequence ID" value="KAL1301923.1"/>
    <property type="molecule type" value="Genomic_DNA"/>
</dbReference>
<sequence length="364" mass="37904">MRYFILLSAVAALVQAQSLDLDLIDTLSTPANITVPSNLTEQVVAYDVDAATDAAADAALDSAATVSLNSTEITQNVTSTAVLNKRATTTCVVQPTGYGPVPSPDSAAAFLAYAPFASSASAAAVPAGYVQTFKNLNASNNAYGYLGYTALKSYDSNLCASKCNAINACAAFNIYYERDPTVNPGPNCNNPASTTLIKCVFWGGPVNAGNAQNSGQYRSNFHVVIAGSNGYVNKTIQSADGYSAPNYYGTASIDAPSACSGNSSLISTKVFLSSPFDANLCSAVCDAQTASGSIACQFFNTFLLLRNGVALGQYCRIYSTALPASYATYTGTNSGAYTYTIDHSYGFSRNDYLGSAITGLTVQL</sequence>
<feature type="chain" id="PRO_5046112072" description="Carbohydrate-binding-like protein" evidence="1">
    <location>
        <begin position="17"/>
        <end position="364"/>
    </location>
</feature>
<evidence type="ECO:0000256" key="1">
    <source>
        <dbReference type="SAM" id="SignalP"/>
    </source>
</evidence>
<keyword evidence="3" id="KW-1185">Reference proteome</keyword>
<evidence type="ECO:0008006" key="4">
    <source>
        <dbReference type="Google" id="ProtNLM"/>
    </source>
</evidence>
<evidence type="ECO:0000313" key="3">
    <source>
        <dbReference type="Proteomes" id="UP001562354"/>
    </source>
</evidence>
<keyword evidence="1" id="KW-0732">Signal</keyword>
<proteinExistence type="predicted"/>
<name>A0ABR3P6X6_9PEZI</name>
<dbReference type="RefSeq" id="XP_069198199.1">
    <property type="nucleotide sequence ID" value="XM_069341692.1"/>
</dbReference>
<comment type="caution">
    <text evidence="2">The sequence shown here is derived from an EMBL/GenBank/DDBJ whole genome shotgun (WGS) entry which is preliminary data.</text>
</comment>
<gene>
    <name evidence="2" type="ORF">AAFC00_002386</name>
</gene>
<evidence type="ECO:0000313" key="2">
    <source>
        <dbReference type="EMBL" id="KAL1301923.1"/>
    </source>
</evidence>
<reference evidence="2 3" key="1">
    <citation type="submission" date="2024-07" db="EMBL/GenBank/DDBJ databases">
        <title>Draft sequence of the Neodothiora populina.</title>
        <authorList>
            <person name="Drown D.D."/>
            <person name="Schuette U.S."/>
            <person name="Buechlein A.B."/>
            <person name="Rusch D.R."/>
            <person name="Winton L.W."/>
            <person name="Adams G.A."/>
        </authorList>
    </citation>
    <scope>NUCLEOTIDE SEQUENCE [LARGE SCALE GENOMIC DNA]</scope>
    <source>
        <strain evidence="2 3">CPC 39397</strain>
    </source>
</reference>
<feature type="signal peptide" evidence="1">
    <location>
        <begin position="1"/>
        <end position="16"/>
    </location>
</feature>
<organism evidence="2 3">
    <name type="scientific">Neodothiora populina</name>
    <dbReference type="NCBI Taxonomy" id="2781224"/>
    <lineage>
        <taxon>Eukaryota</taxon>
        <taxon>Fungi</taxon>
        <taxon>Dikarya</taxon>
        <taxon>Ascomycota</taxon>
        <taxon>Pezizomycotina</taxon>
        <taxon>Dothideomycetes</taxon>
        <taxon>Dothideomycetidae</taxon>
        <taxon>Dothideales</taxon>
        <taxon>Dothioraceae</taxon>
        <taxon>Neodothiora</taxon>
    </lineage>
</organism>
<accession>A0ABR3P6X6</accession>